<reference evidence="2 3" key="1">
    <citation type="submission" date="2020-06" db="EMBL/GenBank/DDBJ databases">
        <title>The yeast mating-type switching endonuclease HO is a domesticated member of an unorthodox homing genetic element family.</title>
        <authorList>
            <person name="Coughlan A.Y."/>
            <person name="Lombardi L."/>
            <person name="Braun-Galleani S."/>
            <person name="Martos A.R."/>
            <person name="Galeote V."/>
            <person name="Bigey F."/>
            <person name="Dequin S."/>
            <person name="Byrne K.P."/>
            <person name="Wolfe K.H."/>
        </authorList>
    </citation>
    <scope>NUCLEOTIDE SEQUENCE [LARGE SCALE GENOMIC DNA]</scope>
    <source>
        <strain evidence="2 3">CBS2947</strain>
    </source>
</reference>
<dbReference type="EMBL" id="CP059273">
    <property type="protein sequence ID" value="QLQ81917.1"/>
    <property type="molecule type" value="Genomic_DNA"/>
</dbReference>
<dbReference type="OrthoDB" id="4034976at2759"/>
<evidence type="ECO:0000256" key="1">
    <source>
        <dbReference type="SAM" id="MobiDB-lite"/>
    </source>
</evidence>
<feature type="region of interest" description="Disordered" evidence="1">
    <location>
        <begin position="1"/>
        <end position="25"/>
    </location>
</feature>
<dbReference type="InterPro" id="IPR043954">
    <property type="entry name" value="Snu56_snRNP"/>
</dbReference>
<dbReference type="Pfam" id="PF19097">
    <property type="entry name" value="Snu56_snRNP"/>
    <property type="match status" value="1"/>
</dbReference>
<accession>A0A7H9HYJ2</accession>
<organism evidence="2 3">
    <name type="scientific">Torulaspora globosa</name>
    <dbReference type="NCBI Taxonomy" id="48254"/>
    <lineage>
        <taxon>Eukaryota</taxon>
        <taxon>Fungi</taxon>
        <taxon>Dikarya</taxon>
        <taxon>Ascomycota</taxon>
        <taxon>Saccharomycotina</taxon>
        <taxon>Saccharomycetes</taxon>
        <taxon>Saccharomycetales</taxon>
        <taxon>Saccharomycetaceae</taxon>
        <taxon>Torulaspora</taxon>
    </lineage>
</organism>
<evidence type="ECO:0000313" key="2">
    <source>
        <dbReference type="EMBL" id="QLQ81917.1"/>
    </source>
</evidence>
<name>A0A7H9HYJ2_9SACH</name>
<dbReference type="GO" id="GO:0003729">
    <property type="term" value="F:mRNA binding"/>
    <property type="evidence" value="ECO:0007669"/>
    <property type="project" value="InterPro"/>
</dbReference>
<dbReference type="AlphaFoldDB" id="A0A7H9HYJ2"/>
<feature type="compositionally biased region" description="Polar residues" evidence="1">
    <location>
        <begin position="300"/>
        <end position="321"/>
    </location>
</feature>
<sequence length="448" mass="50288">MPTKKRPSSPVVKPQVKKLRRFQNDKSRSQDIWKELDRVRTTNDNADSVLKNSCLFIPVLTKGAISQYADCVGCLHEYIDSKKLQLHKIKSDYGFIALKQFSLLDCCLVLAVLLALKNKRWVAANSTDYFNVPSNVSLSGTFYLPIGSMGPSVIKSQYPVSIVSSRYRAVMDFEEFYVDAPNGINLAPFMESVSLLFSQTKFNNPTSVLKLFRQRFKTVHESLTLSLHDSSHVQSLLVDMAIVTKENAPLLKTSKDNLQSYAQDLVNYNNRTAPSDDSSSREGSNQAAGNAAETVKRVPSRQQTMSSDRAATPTEQPSTTRFSLNNSFMTQQQIKEHCVATVEASIDVMKSKSPYQIFRLYVKCPRQNYVDIIYQNLNDLRSQTNCNIVVLNLNNLHESDSWFDSLDLSPYTKSVQRPHPSTVRVISVGGIGEHITKALGLIHKILSS</sequence>
<gene>
    <name evidence="2" type="ORF">HG537_0G01710</name>
</gene>
<keyword evidence="3" id="KW-1185">Reference proteome</keyword>
<dbReference type="Proteomes" id="UP000510647">
    <property type="component" value="Chromosome 7"/>
</dbReference>
<dbReference type="GO" id="GO:0000398">
    <property type="term" value="P:mRNA splicing, via spliceosome"/>
    <property type="evidence" value="ECO:0007669"/>
    <property type="project" value="InterPro"/>
</dbReference>
<protein>
    <submittedName>
        <fullName evidence="2">Uncharacterized protein</fullName>
    </submittedName>
</protein>
<feature type="region of interest" description="Disordered" evidence="1">
    <location>
        <begin position="269"/>
        <end position="321"/>
    </location>
</feature>
<evidence type="ECO:0000313" key="3">
    <source>
        <dbReference type="Proteomes" id="UP000510647"/>
    </source>
</evidence>
<feature type="compositionally biased region" description="Polar residues" evidence="1">
    <location>
        <begin position="269"/>
        <end position="288"/>
    </location>
</feature>
<proteinExistence type="predicted"/>